<feature type="domain" description="ABC transporter" evidence="6">
    <location>
        <begin position="45"/>
        <end position="277"/>
    </location>
</feature>
<dbReference type="EC" id="7.6.2.9" evidence="4"/>
<keyword evidence="7" id="KW-0378">Hydrolase</keyword>
<dbReference type="InterPro" id="IPR008995">
    <property type="entry name" value="Mo/tungstate-bd_C_term_dom"/>
</dbReference>
<organism evidence="7 8">
    <name type="scientific">Bifidobacterium boum</name>
    <dbReference type="NCBI Taxonomy" id="78343"/>
    <lineage>
        <taxon>Bacteria</taxon>
        <taxon>Bacillati</taxon>
        <taxon>Actinomycetota</taxon>
        <taxon>Actinomycetes</taxon>
        <taxon>Bifidobacteriales</taxon>
        <taxon>Bifidobacteriaceae</taxon>
        <taxon>Bifidobacterium</taxon>
    </lineage>
</organism>
<evidence type="ECO:0000313" key="7">
    <source>
        <dbReference type="EMBL" id="KFI48242.1"/>
    </source>
</evidence>
<dbReference type="SUPFAM" id="SSF52540">
    <property type="entry name" value="P-loop containing nucleoside triphosphate hydrolases"/>
    <property type="match status" value="1"/>
</dbReference>
<dbReference type="InterPro" id="IPR027417">
    <property type="entry name" value="P-loop_NTPase"/>
</dbReference>
<keyword evidence="2" id="KW-0547">Nucleotide-binding</keyword>
<dbReference type="GO" id="GO:0016887">
    <property type="term" value="F:ATP hydrolysis activity"/>
    <property type="evidence" value="ECO:0007669"/>
    <property type="project" value="InterPro"/>
</dbReference>
<reference evidence="7 8" key="1">
    <citation type="submission" date="2014-03" db="EMBL/GenBank/DDBJ databases">
        <title>Genomics of Bifidobacteria.</title>
        <authorList>
            <person name="Ventura M."/>
            <person name="Milani C."/>
            <person name="Lugli G.A."/>
        </authorList>
    </citation>
    <scope>NUCLEOTIDE SEQUENCE [LARGE SCALE GENOMIC DNA]</scope>
    <source>
        <strain evidence="7 8">LMG 10736</strain>
    </source>
</reference>
<dbReference type="PANTHER" id="PTHR42781:SF4">
    <property type="entry name" value="SPERMIDINE_PUTRESCINE IMPORT ATP-BINDING PROTEIN POTA"/>
    <property type="match status" value="1"/>
</dbReference>
<dbReference type="PANTHER" id="PTHR42781">
    <property type="entry name" value="SPERMIDINE/PUTRESCINE IMPORT ATP-BINDING PROTEIN POTA"/>
    <property type="match status" value="1"/>
</dbReference>
<evidence type="ECO:0000313" key="8">
    <source>
        <dbReference type="Proteomes" id="UP000029093"/>
    </source>
</evidence>
<keyword evidence="3 7" id="KW-0067">ATP-binding</keyword>
<evidence type="ECO:0000256" key="3">
    <source>
        <dbReference type="ARBA" id="ARBA00022840"/>
    </source>
</evidence>
<dbReference type="Gene3D" id="3.40.50.300">
    <property type="entry name" value="P-loop containing nucleotide triphosphate hydrolases"/>
    <property type="match status" value="1"/>
</dbReference>
<dbReference type="Pfam" id="PF00005">
    <property type="entry name" value="ABC_tran"/>
    <property type="match status" value="1"/>
</dbReference>
<evidence type="ECO:0000256" key="5">
    <source>
        <dbReference type="SAM" id="MobiDB-lite"/>
    </source>
</evidence>
<dbReference type="InterPro" id="IPR050093">
    <property type="entry name" value="ABC_SmlMolc_Importer"/>
</dbReference>
<evidence type="ECO:0000256" key="4">
    <source>
        <dbReference type="ARBA" id="ARBA00066388"/>
    </source>
</evidence>
<dbReference type="InterPro" id="IPR003593">
    <property type="entry name" value="AAA+_ATPase"/>
</dbReference>
<dbReference type="PROSITE" id="PS00211">
    <property type="entry name" value="ABC_TRANSPORTER_1"/>
    <property type="match status" value="1"/>
</dbReference>
<comment type="caution">
    <text evidence="7">The sequence shown here is derived from an EMBL/GenBank/DDBJ whole genome shotgun (WGS) entry which is preliminary data.</text>
</comment>
<evidence type="ECO:0000259" key="6">
    <source>
        <dbReference type="PROSITE" id="PS50893"/>
    </source>
</evidence>
<sequence>MPLTQHHVVPSETPMQNNTASVSKQSVTQAAQAVLAESAERGGGVQMFGIDKIYAGSTTKALDNFNLEIKPGEMVVLLGGSGCGKSTALRSLAGLEDIQHGRILVGGQDMTSVPANKRGMAMVFQAYSLFPHMSALENVEFGLEIRGIGRAERKRVAMEKLELVGLSDQAGKYTQQMSGGQQQRVALARALAINPRVLLLDEPLSALDAKVRVQLRDEIRRIQLEAGTTTVFVTHDQEEALAVADRIGVMHHGRIEQIADPTTLYRRPTTEYVATFIGLSNKIPGSSNGTEAEVFGHRVPLLDGSASGAAVNVLVRPENIILRAQASDTPGARAHVMMIHFLGSLVRVDTIVDHSGIPVTVQMPASELPTGLRNGSVVTLEPLPIPALAA</sequence>
<dbReference type="InterPro" id="IPR013611">
    <property type="entry name" value="Transp-assoc_OB_typ2"/>
</dbReference>
<proteinExistence type="predicted"/>
<dbReference type="Gene3D" id="2.40.50.100">
    <property type="match status" value="1"/>
</dbReference>
<gene>
    <name evidence="7" type="ORF">BBOU_0372</name>
</gene>
<dbReference type="InterPro" id="IPR017871">
    <property type="entry name" value="ABC_transporter-like_CS"/>
</dbReference>
<keyword evidence="8" id="KW-1185">Reference proteome</keyword>
<accession>A0A086ZNZ2</accession>
<dbReference type="GO" id="GO:0015418">
    <property type="term" value="F:ABC-type quaternary ammonium compound transporting activity"/>
    <property type="evidence" value="ECO:0007669"/>
    <property type="project" value="UniProtKB-EC"/>
</dbReference>
<dbReference type="SUPFAM" id="SSF50331">
    <property type="entry name" value="MOP-like"/>
    <property type="match status" value="1"/>
</dbReference>
<dbReference type="GO" id="GO:0043190">
    <property type="term" value="C:ATP-binding cassette (ABC) transporter complex"/>
    <property type="evidence" value="ECO:0007669"/>
    <property type="project" value="InterPro"/>
</dbReference>
<dbReference type="PROSITE" id="PS50893">
    <property type="entry name" value="ABC_TRANSPORTER_2"/>
    <property type="match status" value="1"/>
</dbReference>
<feature type="region of interest" description="Disordered" evidence="5">
    <location>
        <begin position="1"/>
        <end position="23"/>
    </location>
</feature>
<dbReference type="FunFam" id="3.40.50.300:FF:000425">
    <property type="entry name" value="Probable ABC transporter, ATP-binding subunit"/>
    <property type="match status" value="1"/>
</dbReference>
<dbReference type="AlphaFoldDB" id="A0A086ZNZ2"/>
<protein>
    <recommendedName>
        <fullName evidence="4">ABC-type quaternary amine transporter</fullName>
        <ecNumber evidence="4">7.6.2.9</ecNumber>
    </recommendedName>
</protein>
<evidence type="ECO:0000256" key="2">
    <source>
        <dbReference type="ARBA" id="ARBA00022741"/>
    </source>
</evidence>
<feature type="compositionally biased region" description="Polar residues" evidence="5">
    <location>
        <begin position="13"/>
        <end position="23"/>
    </location>
</feature>
<keyword evidence="1" id="KW-0813">Transport</keyword>
<dbReference type="EMBL" id="JGYQ01000007">
    <property type="protein sequence ID" value="KFI48242.1"/>
    <property type="molecule type" value="Genomic_DNA"/>
</dbReference>
<dbReference type="OrthoDB" id="9802264at2"/>
<evidence type="ECO:0000256" key="1">
    <source>
        <dbReference type="ARBA" id="ARBA00022448"/>
    </source>
</evidence>
<dbReference type="SMART" id="SM00382">
    <property type="entry name" value="AAA"/>
    <property type="match status" value="1"/>
</dbReference>
<dbReference type="InterPro" id="IPR003439">
    <property type="entry name" value="ABC_transporter-like_ATP-bd"/>
</dbReference>
<dbReference type="Pfam" id="PF08402">
    <property type="entry name" value="TOBE_2"/>
    <property type="match status" value="1"/>
</dbReference>
<name>A0A086ZNZ2_9BIFI</name>
<dbReference type="Proteomes" id="UP000029093">
    <property type="component" value="Unassembled WGS sequence"/>
</dbReference>
<dbReference type="GO" id="GO:0005524">
    <property type="term" value="F:ATP binding"/>
    <property type="evidence" value="ECO:0007669"/>
    <property type="project" value="UniProtKB-KW"/>
</dbReference>